<dbReference type="EMBL" id="JAGPYM010000065">
    <property type="protein sequence ID" value="KAH6869823.1"/>
    <property type="molecule type" value="Genomic_DNA"/>
</dbReference>
<accession>A0A9P8VQG0</accession>
<comment type="similarity">
    <text evidence="1 2">Belongs to the endosulfine family.</text>
</comment>
<organism evidence="4 5">
    <name type="scientific">Thelonectria olida</name>
    <dbReference type="NCBI Taxonomy" id="1576542"/>
    <lineage>
        <taxon>Eukaryota</taxon>
        <taxon>Fungi</taxon>
        <taxon>Dikarya</taxon>
        <taxon>Ascomycota</taxon>
        <taxon>Pezizomycotina</taxon>
        <taxon>Sordariomycetes</taxon>
        <taxon>Hypocreomycetidae</taxon>
        <taxon>Hypocreales</taxon>
        <taxon>Nectriaceae</taxon>
        <taxon>Thelonectria</taxon>
    </lineage>
</organism>
<evidence type="ECO:0000313" key="4">
    <source>
        <dbReference type="EMBL" id="KAH6869823.1"/>
    </source>
</evidence>
<dbReference type="OrthoDB" id="5949865at2759"/>
<proteinExistence type="inferred from homology"/>
<evidence type="ECO:0000313" key="3">
    <source>
        <dbReference type="EMBL" id="KAH6869242.1"/>
    </source>
</evidence>
<evidence type="ECO:0000256" key="2">
    <source>
        <dbReference type="RuleBase" id="RU363120"/>
    </source>
</evidence>
<dbReference type="EMBL" id="JAGPYM010000077">
    <property type="protein sequence ID" value="KAH6869242.1"/>
    <property type="molecule type" value="Genomic_DNA"/>
</dbReference>
<evidence type="ECO:0000313" key="5">
    <source>
        <dbReference type="Proteomes" id="UP000777438"/>
    </source>
</evidence>
<sequence length="94" mass="10583">YMERPTQGDLLHHQLDVKYFDSGDFALSQAQKPSNIGEIRTWESTSGEENISHPPSPVPTSNIMSYLVSLWTGEGRIDEGFGHHSQLVIRQCLL</sequence>
<keyword evidence="5" id="KW-1185">Reference proteome</keyword>
<dbReference type="AlphaFoldDB" id="A0A9P8VQG0"/>
<dbReference type="InterPro" id="IPR006760">
    <property type="entry name" value="Endosulphine"/>
</dbReference>
<name>A0A9P8VQG0_9HYPO</name>
<gene>
    <name evidence="4" type="ORF">B0T10DRAFT_418033</name>
    <name evidence="3" type="ORF">B0T10DRAFT_418804</name>
</gene>
<comment type="caution">
    <text evidence="4">The sequence shown here is derived from an EMBL/GenBank/DDBJ whole genome shotgun (WGS) entry which is preliminary data.</text>
</comment>
<protein>
    <recommendedName>
        <fullName evidence="2">mRNA stability protein</fullName>
    </recommendedName>
</protein>
<dbReference type="Proteomes" id="UP000777438">
    <property type="component" value="Unassembled WGS sequence"/>
</dbReference>
<feature type="non-terminal residue" evidence="4">
    <location>
        <position position="94"/>
    </location>
</feature>
<evidence type="ECO:0000256" key="1">
    <source>
        <dbReference type="ARBA" id="ARBA00010520"/>
    </source>
</evidence>
<reference evidence="4 5" key="1">
    <citation type="journal article" date="2021" name="Nat. Commun.">
        <title>Genetic determinants of endophytism in the Arabidopsis root mycobiome.</title>
        <authorList>
            <person name="Mesny F."/>
            <person name="Miyauchi S."/>
            <person name="Thiergart T."/>
            <person name="Pickel B."/>
            <person name="Atanasova L."/>
            <person name="Karlsson M."/>
            <person name="Huettel B."/>
            <person name="Barry K.W."/>
            <person name="Haridas S."/>
            <person name="Chen C."/>
            <person name="Bauer D."/>
            <person name="Andreopoulos W."/>
            <person name="Pangilinan J."/>
            <person name="LaButti K."/>
            <person name="Riley R."/>
            <person name="Lipzen A."/>
            <person name="Clum A."/>
            <person name="Drula E."/>
            <person name="Henrissat B."/>
            <person name="Kohler A."/>
            <person name="Grigoriev I.V."/>
            <person name="Martin F.M."/>
            <person name="Hacquard S."/>
        </authorList>
    </citation>
    <scope>NUCLEOTIDE SEQUENCE [LARGE SCALE GENOMIC DNA]</scope>
    <source>
        <strain evidence="4 5">MPI-CAGE-CH-0241</strain>
    </source>
</reference>
<comment type="function">
    <text evidence="2">Plays an essential role in initiation of the G0 program by preventing the degradation of specific nutrient-regulated mRNAs via the 5'-3' mRNA decay pathway.</text>
</comment>
<dbReference type="Pfam" id="PF04667">
    <property type="entry name" value="Endosulfine"/>
    <property type="match status" value="1"/>
</dbReference>